<name>A0ACA9Y069_9ASCO</name>
<protein>
    <submittedName>
        <fullName evidence="1">Uncharacterized transporter</fullName>
    </submittedName>
</protein>
<evidence type="ECO:0000313" key="2">
    <source>
        <dbReference type="Proteomes" id="UP001152531"/>
    </source>
</evidence>
<keyword evidence="2" id="KW-1185">Reference proteome</keyword>
<gene>
    <name evidence="1" type="ORF">CLIB1444_01S03906</name>
</gene>
<sequence>MTQIKQQFEFKSIYHEILLVFTVFMAQILCQGSITMALSTMDVVLQSFELTVPISSVKVWYMGSFALTVGTFILVSGKLGDLFGLKLVFIIGWIWVAFSSMLCGLTIYSHNIIFLIISRALQGIGFSLLLPCGMGILGNIYPNGFRKNLAFSSVGAAGPIGATLGAIMAAVIAEKSWWPWCFFIITFISISLAILSYIYIPKNVAELPEDKLAKLDILGAFTGITGLVLLNFVLNQGPLIGWGTVYIIVLLILSVFLIVGFFIIELYFATFPLLPKSIFNLKIGLVLAAISLGWGSFGIWQFYYWVILLELRHYSAILTAVSYIPVMVLGAIASFLVAVVIHKIRPSYIMVVSSVGFFVGSVMLAVMPVEQTFWKISFIQLFIITWGMDLSFAAGSIILSDYLPKTDQGIAGSLVSTVVNYSVSFFLGMSSSVEAGVKHSTHDTLKSYRASLYFGIGLSGLGLVISVIFLIWQLYVNDSVFTQEDPEKVDDQ</sequence>
<dbReference type="EMBL" id="CALSDN010000001">
    <property type="protein sequence ID" value="CAH6718310.1"/>
    <property type="molecule type" value="Genomic_DNA"/>
</dbReference>
<evidence type="ECO:0000313" key="1">
    <source>
        <dbReference type="EMBL" id="CAH6718310.1"/>
    </source>
</evidence>
<comment type="caution">
    <text evidence="1">The sequence shown here is derived from an EMBL/GenBank/DDBJ whole genome shotgun (WGS) entry which is preliminary data.</text>
</comment>
<dbReference type="Proteomes" id="UP001152531">
    <property type="component" value="Unassembled WGS sequence"/>
</dbReference>
<organism evidence="1 2">
    <name type="scientific">[Candida] jaroonii</name>
    <dbReference type="NCBI Taxonomy" id="467808"/>
    <lineage>
        <taxon>Eukaryota</taxon>
        <taxon>Fungi</taxon>
        <taxon>Dikarya</taxon>
        <taxon>Ascomycota</taxon>
        <taxon>Saccharomycotina</taxon>
        <taxon>Pichiomycetes</taxon>
        <taxon>Debaryomycetaceae</taxon>
        <taxon>Yamadazyma</taxon>
    </lineage>
</organism>
<accession>A0ACA9Y069</accession>
<reference evidence="1" key="1">
    <citation type="submission" date="2022-06" db="EMBL/GenBank/DDBJ databases">
        <authorList>
            <person name="Legras J.-L."/>
            <person name="Devillers H."/>
            <person name="Grondin C."/>
        </authorList>
    </citation>
    <scope>NUCLEOTIDE SEQUENCE</scope>
    <source>
        <strain evidence="1">CLIB 1444</strain>
    </source>
</reference>
<proteinExistence type="predicted"/>